<protein>
    <recommendedName>
        <fullName evidence="4">YfiR family protein</fullName>
    </recommendedName>
</protein>
<dbReference type="Pfam" id="PF13689">
    <property type="entry name" value="DUF4154"/>
    <property type="match status" value="1"/>
</dbReference>
<dbReference type="InterPro" id="IPR025293">
    <property type="entry name" value="YfiR/HmsC-like"/>
</dbReference>
<feature type="chain" id="PRO_5012341569" description="YfiR family protein" evidence="1">
    <location>
        <begin position="22"/>
        <end position="169"/>
    </location>
</feature>
<dbReference type="EMBL" id="FQWQ01000005">
    <property type="protein sequence ID" value="SHH87807.1"/>
    <property type="molecule type" value="Genomic_DNA"/>
</dbReference>
<dbReference type="AlphaFoldDB" id="A0A1M5WK34"/>
<gene>
    <name evidence="2" type="ORF">SAMN04488109_5768</name>
</gene>
<dbReference type="STRING" id="947013.SAMN04488109_5768"/>
<accession>A0A1M5WK34</accession>
<keyword evidence="3" id="KW-1185">Reference proteome</keyword>
<evidence type="ECO:0008006" key="4">
    <source>
        <dbReference type="Google" id="ProtNLM"/>
    </source>
</evidence>
<reference evidence="2 3" key="1">
    <citation type="submission" date="2016-11" db="EMBL/GenBank/DDBJ databases">
        <authorList>
            <person name="Jaros S."/>
            <person name="Januszkiewicz K."/>
            <person name="Wedrychowicz H."/>
        </authorList>
    </citation>
    <scope>NUCLEOTIDE SEQUENCE [LARGE SCALE GENOMIC DNA]</scope>
    <source>
        <strain evidence="2 3">DSM 24574</strain>
    </source>
</reference>
<sequence>MRPSRIYTLFFVFGLTTAAWSQTTNYQVYALFVVNIAKYSSWPNLNGELQVTVYGKSKVYDELLKQNGKNLNGHTLKVTQANEITDIGESHVIYLADGKSSALDDIIKATQGKSVMIICEREGLYKRGAGFSFIVTENSTLRYDINNTELEKRLIKVSKSLTALANSMI</sequence>
<dbReference type="OrthoDB" id="1342147at2"/>
<evidence type="ECO:0000313" key="3">
    <source>
        <dbReference type="Proteomes" id="UP000184212"/>
    </source>
</evidence>
<keyword evidence="1" id="KW-0732">Signal</keyword>
<feature type="signal peptide" evidence="1">
    <location>
        <begin position="1"/>
        <end position="21"/>
    </location>
</feature>
<organism evidence="2 3">
    <name type="scientific">Chryseolinea serpens</name>
    <dbReference type="NCBI Taxonomy" id="947013"/>
    <lineage>
        <taxon>Bacteria</taxon>
        <taxon>Pseudomonadati</taxon>
        <taxon>Bacteroidota</taxon>
        <taxon>Cytophagia</taxon>
        <taxon>Cytophagales</taxon>
        <taxon>Fulvivirgaceae</taxon>
        <taxon>Chryseolinea</taxon>
    </lineage>
</organism>
<dbReference type="RefSeq" id="WP_073141631.1">
    <property type="nucleotide sequence ID" value="NZ_FQWQ01000005.1"/>
</dbReference>
<proteinExistence type="predicted"/>
<dbReference type="Proteomes" id="UP000184212">
    <property type="component" value="Unassembled WGS sequence"/>
</dbReference>
<name>A0A1M5WK34_9BACT</name>
<evidence type="ECO:0000313" key="2">
    <source>
        <dbReference type="EMBL" id="SHH87807.1"/>
    </source>
</evidence>
<evidence type="ECO:0000256" key="1">
    <source>
        <dbReference type="SAM" id="SignalP"/>
    </source>
</evidence>